<sequence>MLALPSLLHPIGTTSAAWDQLSDEWIEPGTPSAGALAASPPTVQRPIAPPAESLHSTWRRSGTDLGLAESASSTPPVVMGSLVMKETPRSGSAFDSVVHHPYPAHGRAGLHSFGKRNTDLTGYPLPDADGVTPPPALAWQNGKFKDFFSPLKLQEIFIPLAPSPDRSASPTHPTAAAGGDATVNMDTADTVAAPCMLTAVAQAAHASESDRPHPDDVAAVRVASVPAAQNESRASVVSIVAPGMPFLQGAPAASEAADERSYSWSSTTTSVPVPHASNVAATLFDGMSSVGSEAQVGSMDGEHRNAARKKRNEKVSALLKRLWEATNLSQESPSVESPQLSPVAGEPPESAARDILQASVASSPAQPRPPPATTVVGELRNDRLHGSILTDDDVAIGESMSSFAPQKTVPIRCSVGVTTSPRAPVDKRTIETQTALRPPMHIATQTALSERTQVCCPEDIRSAISPYGELRLCQLHSPYNLVQKLDLSHLSITSLSNLDELPQLRHLILRHHKLDALDFTSGLDQLEVLDVSHGPLVLLNLALRRLHTLRVEHNQLHELDLTRVPNLHHVDADYNHIAVAHFAPKNRIESLALSHNALQSFRAALVPRLRALALEKNPLSTSKNRDLAGYVPTQLWPAPCLRSLNLADVASAEDLLNRKEMESVLRKLTTLDVRHARITSLRWLEAASRLTTLYATDNLLDDMSMVLPLARYVPRIRVLDLR</sequence>
<evidence type="ECO:0000256" key="2">
    <source>
        <dbReference type="ARBA" id="ARBA00022737"/>
    </source>
</evidence>
<feature type="compositionally biased region" description="Polar residues" evidence="3">
    <location>
        <begin position="328"/>
        <end position="340"/>
    </location>
</feature>
<dbReference type="Gene3D" id="3.80.10.10">
    <property type="entry name" value="Ribonuclease Inhibitor"/>
    <property type="match status" value="1"/>
</dbReference>
<dbReference type="Proteomes" id="UP000274922">
    <property type="component" value="Unassembled WGS sequence"/>
</dbReference>
<evidence type="ECO:0000256" key="3">
    <source>
        <dbReference type="SAM" id="MobiDB-lite"/>
    </source>
</evidence>
<dbReference type="InterPro" id="IPR050333">
    <property type="entry name" value="SLRP"/>
</dbReference>
<dbReference type="InterPro" id="IPR001611">
    <property type="entry name" value="Leu-rich_rpt"/>
</dbReference>
<name>A0A4P9XDI3_9FUNG</name>
<gene>
    <name evidence="4" type="ORF">CXG81DRAFT_16910</name>
</gene>
<evidence type="ECO:0008006" key="6">
    <source>
        <dbReference type="Google" id="ProtNLM"/>
    </source>
</evidence>
<dbReference type="AlphaFoldDB" id="A0A4P9XDI3"/>
<evidence type="ECO:0000256" key="1">
    <source>
        <dbReference type="ARBA" id="ARBA00022614"/>
    </source>
</evidence>
<feature type="region of interest" description="Disordered" evidence="3">
    <location>
        <begin position="28"/>
        <end position="56"/>
    </location>
</feature>
<proteinExistence type="predicted"/>
<evidence type="ECO:0000313" key="5">
    <source>
        <dbReference type="Proteomes" id="UP000274922"/>
    </source>
</evidence>
<dbReference type="EMBL" id="ML014121">
    <property type="protein sequence ID" value="RKP03528.1"/>
    <property type="molecule type" value="Genomic_DNA"/>
</dbReference>
<feature type="region of interest" description="Disordered" evidence="3">
    <location>
        <begin position="328"/>
        <end position="352"/>
    </location>
</feature>
<keyword evidence="2" id="KW-0677">Repeat</keyword>
<dbReference type="PANTHER" id="PTHR45712">
    <property type="entry name" value="AGAP008170-PA"/>
    <property type="match status" value="1"/>
</dbReference>
<reference evidence="5" key="1">
    <citation type="journal article" date="2018" name="Nat. Microbiol.">
        <title>Leveraging single-cell genomics to expand the fungal tree of life.</title>
        <authorList>
            <person name="Ahrendt S.R."/>
            <person name="Quandt C.A."/>
            <person name="Ciobanu D."/>
            <person name="Clum A."/>
            <person name="Salamov A."/>
            <person name="Andreopoulos B."/>
            <person name="Cheng J.F."/>
            <person name="Woyke T."/>
            <person name="Pelin A."/>
            <person name="Henrissat B."/>
            <person name="Reynolds N.K."/>
            <person name="Benny G.L."/>
            <person name="Smith M.E."/>
            <person name="James T.Y."/>
            <person name="Grigoriev I.V."/>
        </authorList>
    </citation>
    <scope>NUCLEOTIDE SEQUENCE [LARGE SCALE GENOMIC DNA]</scope>
    <source>
        <strain evidence="5">ATCC 52028</strain>
    </source>
</reference>
<accession>A0A4P9XDI3</accession>
<dbReference type="PROSITE" id="PS51450">
    <property type="entry name" value="LRR"/>
    <property type="match status" value="1"/>
</dbReference>
<protein>
    <recommendedName>
        <fullName evidence="6">L domain-like protein</fullName>
    </recommendedName>
</protein>
<evidence type="ECO:0000313" key="4">
    <source>
        <dbReference type="EMBL" id="RKP03528.1"/>
    </source>
</evidence>
<dbReference type="PANTHER" id="PTHR45712:SF22">
    <property type="entry name" value="INSULIN-LIKE GROWTH FACTOR-BINDING PROTEIN COMPLEX ACID LABILE SUBUNIT"/>
    <property type="match status" value="1"/>
</dbReference>
<dbReference type="SUPFAM" id="SSF52058">
    <property type="entry name" value="L domain-like"/>
    <property type="match status" value="1"/>
</dbReference>
<dbReference type="STRING" id="1555241.A0A4P9XDI3"/>
<organism evidence="4 5">
    <name type="scientific">Caulochytrium protostelioides</name>
    <dbReference type="NCBI Taxonomy" id="1555241"/>
    <lineage>
        <taxon>Eukaryota</taxon>
        <taxon>Fungi</taxon>
        <taxon>Fungi incertae sedis</taxon>
        <taxon>Chytridiomycota</taxon>
        <taxon>Chytridiomycota incertae sedis</taxon>
        <taxon>Chytridiomycetes</taxon>
        <taxon>Caulochytriales</taxon>
        <taxon>Caulochytriaceae</taxon>
        <taxon>Caulochytrium</taxon>
    </lineage>
</organism>
<dbReference type="OrthoDB" id="7451790at2759"/>
<keyword evidence="5" id="KW-1185">Reference proteome</keyword>
<dbReference type="InterPro" id="IPR032675">
    <property type="entry name" value="LRR_dom_sf"/>
</dbReference>
<keyword evidence="1" id="KW-0433">Leucine-rich repeat</keyword>